<dbReference type="Proteomes" id="UP000568888">
    <property type="component" value="Unassembled WGS sequence"/>
</dbReference>
<keyword evidence="1" id="KW-0812">Transmembrane</keyword>
<dbReference type="EMBL" id="BLXY01000002">
    <property type="protein sequence ID" value="GFO63243.1"/>
    <property type="molecule type" value="Genomic_DNA"/>
</dbReference>
<comment type="caution">
    <text evidence="2">The sequence shown here is derived from an EMBL/GenBank/DDBJ whole genome shotgun (WGS) entry which is preliminary data.</text>
</comment>
<proteinExistence type="predicted"/>
<dbReference type="AlphaFoldDB" id="A0A6V8MUK3"/>
<reference evidence="3" key="1">
    <citation type="submission" date="2020-06" db="EMBL/GenBank/DDBJ databases">
        <title>Draft genomic sequecing of Geomonas sp. Red736.</title>
        <authorList>
            <person name="Itoh H."/>
            <person name="Xu Z.X."/>
            <person name="Ushijima N."/>
            <person name="Masuda Y."/>
            <person name="Shiratori Y."/>
            <person name="Senoo K."/>
        </authorList>
    </citation>
    <scope>NUCLEOTIDE SEQUENCE [LARGE SCALE GENOMIC DNA]</scope>
    <source>
        <strain evidence="3">Red736</strain>
    </source>
</reference>
<evidence type="ECO:0000313" key="3">
    <source>
        <dbReference type="Proteomes" id="UP000568888"/>
    </source>
</evidence>
<feature type="transmembrane region" description="Helical" evidence="1">
    <location>
        <begin position="91"/>
        <end position="107"/>
    </location>
</feature>
<organism evidence="2 3">
    <name type="scientific">Geomonas paludis</name>
    <dbReference type="NCBI Taxonomy" id="2740185"/>
    <lineage>
        <taxon>Bacteria</taxon>
        <taxon>Pseudomonadati</taxon>
        <taxon>Thermodesulfobacteriota</taxon>
        <taxon>Desulfuromonadia</taxon>
        <taxon>Geobacterales</taxon>
        <taxon>Geobacteraceae</taxon>
        <taxon>Geomonas</taxon>
    </lineage>
</organism>
<sequence length="108" mass="11907">MIIFWTGLGILTPILAMVAALVVNLAVDGMMGEHYYTGHVWPKVVAVALSAAIVWFVGRRLNAGPGRALVDKETGEEVLLKKTHTFFFIKMEYWAFAIVVLGVFIAAR</sequence>
<gene>
    <name evidence="2" type="ORF">GMPD_11620</name>
</gene>
<protein>
    <submittedName>
        <fullName evidence="2">Uncharacterized protein</fullName>
    </submittedName>
</protein>
<evidence type="ECO:0000256" key="1">
    <source>
        <dbReference type="SAM" id="Phobius"/>
    </source>
</evidence>
<evidence type="ECO:0000313" key="2">
    <source>
        <dbReference type="EMBL" id="GFO63243.1"/>
    </source>
</evidence>
<feature type="transmembrane region" description="Helical" evidence="1">
    <location>
        <begin position="7"/>
        <end position="27"/>
    </location>
</feature>
<accession>A0A6V8MUK3</accession>
<feature type="transmembrane region" description="Helical" evidence="1">
    <location>
        <begin position="39"/>
        <end position="57"/>
    </location>
</feature>
<keyword evidence="1" id="KW-1133">Transmembrane helix</keyword>
<name>A0A6V8MUK3_9BACT</name>
<keyword evidence="1" id="KW-0472">Membrane</keyword>